<dbReference type="OMA" id="LHWSIAN"/>
<dbReference type="AlphaFoldDB" id="A0A1E4S444"/>
<evidence type="ECO:0000256" key="4">
    <source>
        <dbReference type="ARBA" id="ARBA00022737"/>
    </source>
</evidence>
<evidence type="ECO:0000259" key="5">
    <source>
        <dbReference type="Pfam" id="PF08609"/>
    </source>
</evidence>
<keyword evidence="7" id="KW-1185">Reference proteome</keyword>
<dbReference type="Proteomes" id="UP000094389">
    <property type="component" value="Unassembled WGS sequence"/>
</dbReference>
<evidence type="ECO:0000313" key="6">
    <source>
        <dbReference type="EMBL" id="ODV74297.1"/>
    </source>
</evidence>
<dbReference type="PANTHER" id="PTHR19316:SF18">
    <property type="entry name" value="HSP70-BINDING PROTEIN 1"/>
    <property type="match status" value="1"/>
</dbReference>
<dbReference type="InterPro" id="IPR013918">
    <property type="entry name" value="Nucleotide_exch_fac_Fes1"/>
</dbReference>
<dbReference type="RefSeq" id="XP_020071336.1">
    <property type="nucleotide sequence ID" value="XM_020213635.1"/>
</dbReference>
<sequence>MDKILNWSLAQQDPETAGKVPAPDSKLLAKLFGAADDPQLMKEAIAVVQSEEAELETKLTALENFEMLIENLDNANNIENMKMWDAIIDLLSLEKELELQQLACSIVGTAVQNNDKSQADFTKYPQGVPSLIALAHKKESRLKSLYALSSLIRNNTKAYESFDEHKGWELIGPILSDDETDNKTKLRSLSLLSSILSSGKQEDVWDHIRQYDIVIKLASLISKENDISLVDKAINIIVELIRAGFKFTDSDRKVITEKVGFIETELMDVVNLDDVQILRQVTL</sequence>
<dbReference type="InterPro" id="IPR011989">
    <property type="entry name" value="ARM-like"/>
</dbReference>
<comment type="similarity">
    <text evidence="1">Belongs to the FES1 family.</text>
</comment>
<gene>
    <name evidence="6" type="ORF">CYBJADRAFT_161736</name>
</gene>
<dbReference type="STRING" id="983966.A0A1E4S444"/>
<dbReference type="GO" id="GO:0000774">
    <property type="term" value="F:adenyl-nucleotide exchange factor activity"/>
    <property type="evidence" value="ECO:0007669"/>
    <property type="project" value="TreeGrafter"/>
</dbReference>
<dbReference type="InterPro" id="IPR050693">
    <property type="entry name" value="Hsp70_NEF-Inhibitors"/>
</dbReference>
<dbReference type="PANTHER" id="PTHR19316">
    <property type="entry name" value="PROTEIN FOLDING REGULATOR"/>
    <property type="match status" value="1"/>
</dbReference>
<organism evidence="6 7">
    <name type="scientific">Cyberlindnera jadinii (strain ATCC 18201 / CBS 1600 / BCRC 20928 / JCM 3617 / NBRC 0987 / NRRL Y-1542)</name>
    <name type="common">Torula yeast</name>
    <name type="synonym">Candida utilis</name>
    <dbReference type="NCBI Taxonomy" id="983966"/>
    <lineage>
        <taxon>Eukaryota</taxon>
        <taxon>Fungi</taxon>
        <taxon>Dikarya</taxon>
        <taxon>Ascomycota</taxon>
        <taxon>Saccharomycotina</taxon>
        <taxon>Saccharomycetes</taxon>
        <taxon>Phaffomycetales</taxon>
        <taxon>Phaffomycetaceae</taxon>
        <taxon>Cyberlindnera</taxon>
    </lineage>
</organism>
<keyword evidence="4" id="KW-0677">Repeat</keyword>
<accession>A0A1E4S444</accession>
<evidence type="ECO:0000256" key="2">
    <source>
        <dbReference type="ARBA" id="ARBA00015214"/>
    </source>
</evidence>
<evidence type="ECO:0000256" key="3">
    <source>
        <dbReference type="ARBA" id="ARBA00020719"/>
    </source>
</evidence>
<dbReference type="InterPro" id="IPR016024">
    <property type="entry name" value="ARM-type_fold"/>
</dbReference>
<evidence type="ECO:0000256" key="1">
    <source>
        <dbReference type="ARBA" id="ARBA00011045"/>
    </source>
</evidence>
<name>A0A1E4S444_CYBJN</name>
<dbReference type="Pfam" id="PF08609">
    <property type="entry name" value="Fes1"/>
    <property type="match status" value="1"/>
</dbReference>
<feature type="domain" description="Nucleotide exchange factor Fes1" evidence="5">
    <location>
        <begin position="1"/>
        <end position="78"/>
    </location>
</feature>
<dbReference type="EMBL" id="KV453928">
    <property type="protein sequence ID" value="ODV74297.1"/>
    <property type="molecule type" value="Genomic_DNA"/>
</dbReference>
<dbReference type="GO" id="GO:0005783">
    <property type="term" value="C:endoplasmic reticulum"/>
    <property type="evidence" value="ECO:0007669"/>
    <property type="project" value="TreeGrafter"/>
</dbReference>
<reference evidence="6 7" key="1">
    <citation type="journal article" date="2016" name="Proc. Natl. Acad. Sci. U.S.A.">
        <title>Comparative genomics of biotechnologically important yeasts.</title>
        <authorList>
            <person name="Riley R."/>
            <person name="Haridas S."/>
            <person name="Wolfe K.H."/>
            <person name="Lopes M.R."/>
            <person name="Hittinger C.T."/>
            <person name="Goeker M."/>
            <person name="Salamov A.A."/>
            <person name="Wisecaver J.H."/>
            <person name="Long T.M."/>
            <person name="Calvey C.H."/>
            <person name="Aerts A.L."/>
            <person name="Barry K.W."/>
            <person name="Choi C."/>
            <person name="Clum A."/>
            <person name="Coughlan A.Y."/>
            <person name="Deshpande S."/>
            <person name="Douglass A.P."/>
            <person name="Hanson S.J."/>
            <person name="Klenk H.-P."/>
            <person name="LaButti K.M."/>
            <person name="Lapidus A."/>
            <person name="Lindquist E.A."/>
            <person name="Lipzen A.M."/>
            <person name="Meier-Kolthoff J.P."/>
            <person name="Ohm R.A."/>
            <person name="Otillar R.P."/>
            <person name="Pangilinan J.L."/>
            <person name="Peng Y."/>
            <person name="Rokas A."/>
            <person name="Rosa C.A."/>
            <person name="Scheuner C."/>
            <person name="Sibirny A.A."/>
            <person name="Slot J.C."/>
            <person name="Stielow J.B."/>
            <person name="Sun H."/>
            <person name="Kurtzman C.P."/>
            <person name="Blackwell M."/>
            <person name="Grigoriev I.V."/>
            <person name="Jeffries T.W."/>
        </authorList>
    </citation>
    <scope>NUCLEOTIDE SEQUENCE [LARGE SCALE GENOMIC DNA]</scope>
    <source>
        <strain evidence="7">ATCC 18201 / CBS 1600 / BCRC 20928 / JCM 3617 / NBRC 0987 / NRRL Y-1542</strain>
    </source>
</reference>
<dbReference type="Gene3D" id="1.25.10.10">
    <property type="entry name" value="Leucine-rich Repeat Variant"/>
    <property type="match status" value="1"/>
</dbReference>
<dbReference type="OrthoDB" id="10250458at2759"/>
<proteinExistence type="inferred from homology"/>
<dbReference type="SUPFAM" id="SSF48371">
    <property type="entry name" value="ARM repeat"/>
    <property type="match status" value="1"/>
</dbReference>
<evidence type="ECO:0000313" key="7">
    <source>
        <dbReference type="Proteomes" id="UP000094389"/>
    </source>
</evidence>
<dbReference type="GeneID" id="30988031"/>
<protein>
    <recommendedName>
        <fullName evidence="3">Hsp70 nucleotide exchange factor FES1</fullName>
    </recommendedName>
    <alternativeName>
        <fullName evidence="2">Hsp70 nucleotide exchange factor fes1</fullName>
    </alternativeName>
</protein>